<proteinExistence type="inferred from homology"/>
<dbReference type="PANTHER" id="PTHR12001">
    <property type="entry name" value="GERANYLGERANYL PYROPHOSPHATE SYNTHASE"/>
    <property type="match status" value="1"/>
</dbReference>
<organism evidence="6 7">
    <name type="scientific">Cladobotryum mycophilum</name>
    <dbReference type="NCBI Taxonomy" id="491253"/>
    <lineage>
        <taxon>Eukaryota</taxon>
        <taxon>Fungi</taxon>
        <taxon>Dikarya</taxon>
        <taxon>Ascomycota</taxon>
        <taxon>Pezizomycotina</taxon>
        <taxon>Sordariomycetes</taxon>
        <taxon>Hypocreomycetidae</taxon>
        <taxon>Hypocreales</taxon>
        <taxon>Hypocreaceae</taxon>
        <taxon>Cladobotryum</taxon>
    </lineage>
</organism>
<reference evidence="6 7" key="1">
    <citation type="submission" date="2024-01" db="EMBL/GenBank/DDBJ databases">
        <title>Complete genome of Cladobotryum mycophilum ATHUM6906.</title>
        <authorList>
            <person name="Christinaki A.C."/>
            <person name="Myridakis A.I."/>
            <person name="Kouvelis V.N."/>
        </authorList>
    </citation>
    <scope>NUCLEOTIDE SEQUENCE [LARGE SCALE GENOMIC DNA]</scope>
    <source>
        <strain evidence="6 7">ATHUM6906</strain>
    </source>
</reference>
<evidence type="ECO:0000313" key="7">
    <source>
        <dbReference type="Proteomes" id="UP001338125"/>
    </source>
</evidence>
<evidence type="ECO:0000256" key="1">
    <source>
        <dbReference type="ARBA" id="ARBA00022679"/>
    </source>
</evidence>
<accession>A0ABR0SCJ7</accession>
<keyword evidence="2" id="KW-0479">Metal-binding</keyword>
<comment type="similarity">
    <text evidence="4">Belongs to the FPP/GGPP synthase family.</text>
</comment>
<dbReference type="InterPro" id="IPR000092">
    <property type="entry name" value="Polyprenyl_synt"/>
</dbReference>
<dbReference type="Proteomes" id="UP001338125">
    <property type="component" value="Unassembled WGS sequence"/>
</dbReference>
<dbReference type="Gene3D" id="1.10.600.10">
    <property type="entry name" value="Farnesyl Diphosphate Synthase"/>
    <property type="match status" value="1"/>
</dbReference>
<keyword evidence="1 4" id="KW-0808">Transferase</keyword>
<dbReference type="EMBL" id="JAVFKD010000014">
    <property type="protein sequence ID" value="KAK5989903.1"/>
    <property type="molecule type" value="Genomic_DNA"/>
</dbReference>
<evidence type="ECO:0000256" key="3">
    <source>
        <dbReference type="ARBA" id="ARBA00022842"/>
    </source>
</evidence>
<keyword evidence="3" id="KW-0460">Magnesium</keyword>
<gene>
    <name evidence="6" type="ORF">PT974_08166</name>
</gene>
<protein>
    <submittedName>
        <fullName evidence="6">Bifunctional sesterterpene synthase astC</fullName>
    </submittedName>
</protein>
<dbReference type="InterPro" id="IPR033749">
    <property type="entry name" value="Polyprenyl_synt_CS"/>
</dbReference>
<keyword evidence="7" id="KW-1185">Reference proteome</keyword>
<name>A0ABR0SCJ7_9HYPO</name>
<evidence type="ECO:0000256" key="2">
    <source>
        <dbReference type="ARBA" id="ARBA00022723"/>
    </source>
</evidence>
<evidence type="ECO:0000256" key="5">
    <source>
        <dbReference type="SAM" id="MobiDB-lite"/>
    </source>
</evidence>
<comment type="caution">
    <text evidence="6">The sequence shown here is derived from an EMBL/GenBank/DDBJ whole genome shotgun (WGS) entry which is preliminary data.</text>
</comment>
<feature type="compositionally biased region" description="Polar residues" evidence="5">
    <location>
        <begin position="58"/>
        <end position="69"/>
    </location>
</feature>
<dbReference type="InterPro" id="IPR008949">
    <property type="entry name" value="Isoprenoid_synthase_dom_sf"/>
</dbReference>
<dbReference type="PROSITE" id="PS00444">
    <property type="entry name" value="POLYPRENYL_SYNTHASE_2"/>
    <property type="match status" value="1"/>
</dbReference>
<dbReference type="Pfam" id="PF00348">
    <property type="entry name" value="polyprenyl_synt"/>
    <property type="match status" value="1"/>
</dbReference>
<dbReference type="PROSITE" id="PS00723">
    <property type="entry name" value="POLYPRENYL_SYNTHASE_1"/>
    <property type="match status" value="1"/>
</dbReference>
<evidence type="ECO:0000256" key="4">
    <source>
        <dbReference type="RuleBase" id="RU004466"/>
    </source>
</evidence>
<dbReference type="SFLD" id="SFLDS00005">
    <property type="entry name" value="Isoprenoid_Synthase_Type_I"/>
    <property type="match status" value="1"/>
</dbReference>
<dbReference type="SUPFAM" id="SSF48576">
    <property type="entry name" value="Terpenoid synthases"/>
    <property type="match status" value="1"/>
</dbReference>
<evidence type="ECO:0000313" key="6">
    <source>
        <dbReference type="EMBL" id="KAK5989903.1"/>
    </source>
</evidence>
<dbReference type="PANTHER" id="PTHR12001:SF72">
    <property type="entry name" value="THIJ_PFPI FAMILY PROTEIN (AFU_ORTHOLOGUE AFUA_3G01210)-RELATED"/>
    <property type="match status" value="1"/>
</dbReference>
<feature type="region of interest" description="Disordered" evidence="5">
    <location>
        <begin position="41"/>
        <end position="69"/>
    </location>
</feature>
<sequence length="382" mass="43545">MSARRAAMANAKAIKRKFHHLEQQKISEQLIWPVNRNTRLIPNPRGTLENQPTREPDNVQQSRGQEESISSELNHVPWLATYTQLPDKLALEPFHYISSLPSKGIRKLAIEALDIWYKISQESLDVIHSVIDMLHSSSLMIDDIEDNSTLRRGYPAAHMVFGTSQALNSSTYLFIKCLNEVQKLSPGAVSIFADELRNLYAGQAYDLHRTFLTECPTEEEYISMIDGKTGGLFRMASRLMRSEATQNKDLEVEELLTIMGRFFQIRDDYLNLLSIDYTSQKGSFSDLDEGKFSFMLIHALNTAKDTQLKSLVQMRSRQGNLSPEQKTLVMSHLRGSKSLKYTFKVLCDLQREVEIQLEGIEAVEGVEGNMLIRAIMERLRIG</sequence>